<proteinExistence type="predicted"/>
<reference evidence="1" key="1">
    <citation type="journal article" date="2019" name="bioRxiv">
        <title>The Genome of the Zebra Mussel, Dreissena polymorpha: A Resource for Invasive Species Research.</title>
        <authorList>
            <person name="McCartney M.A."/>
            <person name="Auch B."/>
            <person name="Kono T."/>
            <person name="Mallez S."/>
            <person name="Zhang Y."/>
            <person name="Obille A."/>
            <person name="Becker A."/>
            <person name="Abrahante J.E."/>
            <person name="Garbe J."/>
            <person name="Badalamenti J.P."/>
            <person name="Herman A."/>
            <person name="Mangelson H."/>
            <person name="Liachko I."/>
            <person name="Sullivan S."/>
            <person name="Sone E.D."/>
            <person name="Koren S."/>
            <person name="Silverstein K.A.T."/>
            <person name="Beckman K.B."/>
            <person name="Gohl D.M."/>
        </authorList>
    </citation>
    <scope>NUCLEOTIDE SEQUENCE</scope>
    <source>
        <strain evidence="1">Duluth1</strain>
        <tissue evidence="1">Whole animal</tissue>
    </source>
</reference>
<sequence>MTDFKDMLASSDYNWMKCSIAQRDVKTVLAAFVEEDIHDLQNKLVHNSLKSKGLPSNTICNCCLLQNLLPCRTGKLCKFKNKACSFHKDASLLHRRCPTNGLCD</sequence>
<dbReference type="EMBL" id="JAIWYP010000004">
    <property type="protein sequence ID" value="KAH3834186.1"/>
    <property type="molecule type" value="Genomic_DNA"/>
</dbReference>
<gene>
    <name evidence="1" type="ORF">DPMN_107505</name>
</gene>
<comment type="caution">
    <text evidence="1">The sequence shown here is derived from an EMBL/GenBank/DDBJ whole genome shotgun (WGS) entry which is preliminary data.</text>
</comment>
<evidence type="ECO:0000313" key="2">
    <source>
        <dbReference type="Proteomes" id="UP000828390"/>
    </source>
</evidence>
<accession>A0A9D4K6Z7</accession>
<keyword evidence="2" id="KW-1185">Reference proteome</keyword>
<protein>
    <submittedName>
        <fullName evidence="1">Uncharacterized protein</fullName>
    </submittedName>
</protein>
<reference evidence="1" key="2">
    <citation type="submission" date="2020-11" db="EMBL/GenBank/DDBJ databases">
        <authorList>
            <person name="McCartney M.A."/>
            <person name="Auch B."/>
            <person name="Kono T."/>
            <person name="Mallez S."/>
            <person name="Becker A."/>
            <person name="Gohl D.M."/>
            <person name="Silverstein K.A.T."/>
            <person name="Koren S."/>
            <person name="Bechman K.B."/>
            <person name="Herman A."/>
            <person name="Abrahante J.E."/>
            <person name="Garbe J."/>
        </authorList>
    </citation>
    <scope>NUCLEOTIDE SEQUENCE</scope>
    <source>
        <strain evidence="1">Duluth1</strain>
        <tissue evidence="1">Whole animal</tissue>
    </source>
</reference>
<organism evidence="1 2">
    <name type="scientific">Dreissena polymorpha</name>
    <name type="common">Zebra mussel</name>
    <name type="synonym">Mytilus polymorpha</name>
    <dbReference type="NCBI Taxonomy" id="45954"/>
    <lineage>
        <taxon>Eukaryota</taxon>
        <taxon>Metazoa</taxon>
        <taxon>Spiralia</taxon>
        <taxon>Lophotrochozoa</taxon>
        <taxon>Mollusca</taxon>
        <taxon>Bivalvia</taxon>
        <taxon>Autobranchia</taxon>
        <taxon>Heteroconchia</taxon>
        <taxon>Euheterodonta</taxon>
        <taxon>Imparidentia</taxon>
        <taxon>Neoheterodontei</taxon>
        <taxon>Myida</taxon>
        <taxon>Dreissenoidea</taxon>
        <taxon>Dreissenidae</taxon>
        <taxon>Dreissena</taxon>
    </lineage>
</organism>
<name>A0A9D4K6Z7_DREPO</name>
<dbReference type="Proteomes" id="UP000828390">
    <property type="component" value="Unassembled WGS sequence"/>
</dbReference>
<evidence type="ECO:0000313" key="1">
    <source>
        <dbReference type="EMBL" id="KAH3834186.1"/>
    </source>
</evidence>
<dbReference type="AlphaFoldDB" id="A0A9D4K6Z7"/>